<keyword evidence="1" id="KW-0472">Membrane</keyword>
<proteinExistence type="predicted"/>
<gene>
    <name evidence="2" type="ORF">ACFQ0I_08040</name>
</gene>
<organism evidence="2 3">
    <name type="scientific">Mariniflexile aquimaris</name>
    <dbReference type="NCBI Taxonomy" id="881009"/>
    <lineage>
        <taxon>Bacteria</taxon>
        <taxon>Pseudomonadati</taxon>
        <taxon>Bacteroidota</taxon>
        <taxon>Flavobacteriia</taxon>
        <taxon>Flavobacteriales</taxon>
        <taxon>Flavobacteriaceae</taxon>
        <taxon>Mariniflexile</taxon>
    </lineage>
</organism>
<accession>A0ABW3BSH3</accession>
<dbReference type="EMBL" id="JBHTIB010000012">
    <property type="protein sequence ID" value="MFD0835708.1"/>
    <property type="molecule type" value="Genomic_DNA"/>
</dbReference>
<dbReference type="Proteomes" id="UP001597011">
    <property type="component" value="Unassembled WGS sequence"/>
</dbReference>
<keyword evidence="3" id="KW-1185">Reference proteome</keyword>
<sequence>METSRTDKKLLFKGVKTLIFALLSLFMGPTLLHVALSNPEKPLYMPILIFGSLISAFAVFLIFKGLKIILNSMFKKNN</sequence>
<feature type="transmembrane region" description="Helical" evidence="1">
    <location>
        <begin position="43"/>
        <end position="63"/>
    </location>
</feature>
<reference evidence="3" key="1">
    <citation type="journal article" date="2019" name="Int. J. Syst. Evol. Microbiol.">
        <title>The Global Catalogue of Microorganisms (GCM) 10K type strain sequencing project: providing services to taxonomists for standard genome sequencing and annotation.</title>
        <authorList>
            <consortium name="The Broad Institute Genomics Platform"/>
            <consortium name="The Broad Institute Genome Sequencing Center for Infectious Disease"/>
            <person name="Wu L."/>
            <person name="Ma J."/>
        </authorList>
    </citation>
    <scope>NUCLEOTIDE SEQUENCE [LARGE SCALE GENOMIC DNA]</scope>
    <source>
        <strain evidence="3">CCUG 60529</strain>
    </source>
</reference>
<feature type="transmembrane region" description="Helical" evidence="1">
    <location>
        <begin position="18"/>
        <end position="37"/>
    </location>
</feature>
<keyword evidence="1" id="KW-1133">Transmembrane helix</keyword>
<evidence type="ECO:0000313" key="3">
    <source>
        <dbReference type="Proteomes" id="UP001597011"/>
    </source>
</evidence>
<evidence type="ECO:0000256" key="1">
    <source>
        <dbReference type="SAM" id="Phobius"/>
    </source>
</evidence>
<evidence type="ECO:0000313" key="2">
    <source>
        <dbReference type="EMBL" id="MFD0835708.1"/>
    </source>
</evidence>
<protein>
    <submittedName>
        <fullName evidence="2">DUF6095 family protein</fullName>
    </submittedName>
</protein>
<keyword evidence="1" id="KW-0812">Transmembrane</keyword>
<dbReference type="RefSeq" id="WP_379941085.1">
    <property type="nucleotide sequence ID" value="NZ_JBHTIB010000012.1"/>
</dbReference>
<dbReference type="Pfam" id="PF19589">
    <property type="entry name" value="DUF6095"/>
    <property type="match status" value="1"/>
</dbReference>
<comment type="caution">
    <text evidence="2">The sequence shown here is derived from an EMBL/GenBank/DDBJ whole genome shotgun (WGS) entry which is preliminary data.</text>
</comment>
<dbReference type="InterPro" id="IPR046077">
    <property type="entry name" value="DUF6095"/>
</dbReference>
<name>A0ABW3BSH3_9FLAO</name>